<name>A0AAE3UBW3_9BACT</name>
<protein>
    <submittedName>
        <fullName evidence="1">Uncharacterized protein</fullName>
    </submittedName>
</protein>
<dbReference type="Proteomes" id="UP001232063">
    <property type="component" value="Unassembled WGS sequence"/>
</dbReference>
<comment type="caution">
    <text evidence="1">The sequence shown here is derived from an EMBL/GenBank/DDBJ whole genome shotgun (WGS) entry which is preliminary data.</text>
</comment>
<keyword evidence="2" id="KW-1185">Reference proteome</keyword>
<gene>
    <name evidence="1" type="ORF">QNI22_06385</name>
</gene>
<dbReference type="AlphaFoldDB" id="A0AAE3UBW3"/>
<accession>A0AAE3UBW3</accession>
<proteinExistence type="predicted"/>
<organism evidence="1 2">
    <name type="scientific">Xanthocytophaga agilis</name>
    <dbReference type="NCBI Taxonomy" id="3048010"/>
    <lineage>
        <taxon>Bacteria</taxon>
        <taxon>Pseudomonadati</taxon>
        <taxon>Bacteroidota</taxon>
        <taxon>Cytophagia</taxon>
        <taxon>Cytophagales</taxon>
        <taxon>Rhodocytophagaceae</taxon>
        <taxon>Xanthocytophaga</taxon>
    </lineage>
</organism>
<dbReference type="EMBL" id="JASJOU010000001">
    <property type="protein sequence ID" value="MDJ1500263.1"/>
    <property type="molecule type" value="Genomic_DNA"/>
</dbReference>
<evidence type="ECO:0000313" key="1">
    <source>
        <dbReference type="EMBL" id="MDJ1500263.1"/>
    </source>
</evidence>
<sequence>MAIPKKKGLRFIHVENEKYYWTCKTEVVPHTIRITIGKVLNRNQVLLIETYHNDFWLYINDKGLSGNEIDIVTPVFVRQAIKFGIAYGWSSSSSHQLQLLYKDQNFSVKEKV</sequence>
<reference evidence="1" key="1">
    <citation type="submission" date="2023-05" db="EMBL/GenBank/DDBJ databases">
        <authorList>
            <person name="Zhang X."/>
        </authorList>
    </citation>
    <scope>NUCLEOTIDE SEQUENCE</scope>
    <source>
        <strain evidence="1">BD1B2-1</strain>
    </source>
</reference>
<evidence type="ECO:0000313" key="2">
    <source>
        <dbReference type="Proteomes" id="UP001232063"/>
    </source>
</evidence>